<keyword evidence="3" id="KW-0004">4Fe-4S</keyword>
<evidence type="ECO:0000256" key="2">
    <source>
        <dbReference type="ARBA" id="ARBA00013529"/>
    </source>
</evidence>
<dbReference type="GO" id="GO:0051539">
    <property type="term" value="F:4 iron, 4 sulfur cluster binding"/>
    <property type="evidence" value="ECO:0007669"/>
    <property type="project" value="UniProtKB-KW"/>
</dbReference>
<evidence type="ECO:0000256" key="3">
    <source>
        <dbReference type="ARBA" id="ARBA00022485"/>
    </source>
</evidence>
<protein>
    <recommendedName>
        <fullName evidence="2">Ferredoxin</fullName>
    </recommendedName>
</protein>
<dbReference type="InterPro" id="IPR017900">
    <property type="entry name" value="4Fe4S_Fe_S_CS"/>
</dbReference>
<organism evidence="8">
    <name type="scientific">Proteinivorax tanatarense</name>
    <dbReference type="NCBI Taxonomy" id="1260629"/>
    <lineage>
        <taxon>Bacteria</taxon>
        <taxon>Bacillati</taxon>
        <taxon>Bacillota</taxon>
        <taxon>Clostridia</taxon>
        <taxon>Eubacteriales</taxon>
        <taxon>Proteinivoracaceae</taxon>
        <taxon>Proteinivorax</taxon>
    </lineage>
</organism>
<dbReference type="Pfam" id="PF13237">
    <property type="entry name" value="Fer4_10"/>
    <property type="match status" value="1"/>
</dbReference>
<dbReference type="InterPro" id="IPR017896">
    <property type="entry name" value="4Fe4S_Fe-S-bd"/>
</dbReference>
<dbReference type="Gene3D" id="3.30.70.20">
    <property type="match status" value="1"/>
</dbReference>
<dbReference type="Pfam" id="PF04015">
    <property type="entry name" value="DUF362"/>
    <property type="match status" value="1"/>
</dbReference>
<sequence>MSKVAITRSADYEPKNVQQAMEEGFELLGGVERYIKPGQKVLLKVNVLSAKKPEQNVTTHPQVIGQLIDILHNHGCEVLVGDSSGGNMVEGNPTEKALKITGIADVVKEKKAKLINFDNQGVEILQGGDVFPKLYVAKPVLEADVVISVAKFKTHGLTLMTGGVKNMFGAVPGRQKANYHKEAQTIDSFCRGLVELYSAVKPHFTVVDGIMAMEGNGPSAGKSKYCGTIVMSPDAISADRVLADILNCGYKDVLTTCYGAEKGLGVGKLEDIEILGTQPKELGITPFVLPNTKMVSKLPGFLTSMAVSLMQVIPDIEDEGCTGCSFCINSCPVDAMELSENKKAVIDYDHCISCYCCHELCPQKTIELRHNNRLGKLVSKLLNRRL</sequence>
<dbReference type="AlphaFoldDB" id="A0AAU7VLA9"/>
<comment type="function">
    <text evidence="1">Ferredoxins are iron-sulfur proteins that transfer electrons in a wide variety of metabolic reactions.</text>
</comment>
<dbReference type="RefSeq" id="WP_350343420.1">
    <property type="nucleotide sequence ID" value="NZ_CP158367.1"/>
</dbReference>
<evidence type="ECO:0000256" key="4">
    <source>
        <dbReference type="ARBA" id="ARBA00022723"/>
    </source>
</evidence>
<evidence type="ECO:0000256" key="1">
    <source>
        <dbReference type="ARBA" id="ARBA00003532"/>
    </source>
</evidence>
<gene>
    <name evidence="8" type="ORF">PRVXT_002729</name>
</gene>
<dbReference type="InterPro" id="IPR050157">
    <property type="entry name" value="PSI_iron-sulfur_center"/>
</dbReference>
<feature type="domain" description="4Fe-4S ferredoxin-type" evidence="7">
    <location>
        <begin position="342"/>
        <end position="371"/>
    </location>
</feature>
<keyword evidence="6" id="KW-0411">Iron-sulfur</keyword>
<evidence type="ECO:0000256" key="6">
    <source>
        <dbReference type="ARBA" id="ARBA00023014"/>
    </source>
</evidence>
<reference evidence="8" key="2">
    <citation type="submission" date="2024-06" db="EMBL/GenBank/DDBJ databases">
        <authorList>
            <person name="Petrova K.O."/>
            <person name="Toshchakov S.V."/>
            <person name="Boltjanskaja Y.V."/>
            <person name="Kevbrin V."/>
        </authorList>
    </citation>
    <scope>NUCLEOTIDE SEQUENCE</scope>
    <source>
        <strain evidence="8">Z-910T</strain>
    </source>
</reference>
<feature type="domain" description="4Fe-4S ferredoxin-type" evidence="7">
    <location>
        <begin position="312"/>
        <end position="341"/>
    </location>
</feature>
<evidence type="ECO:0000259" key="7">
    <source>
        <dbReference type="PROSITE" id="PS51379"/>
    </source>
</evidence>
<dbReference type="EMBL" id="CP158367">
    <property type="protein sequence ID" value="XBX74671.1"/>
    <property type="molecule type" value="Genomic_DNA"/>
</dbReference>
<evidence type="ECO:0000313" key="8">
    <source>
        <dbReference type="EMBL" id="XBX74671.1"/>
    </source>
</evidence>
<keyword evidence="5" id="KW-0408">Iron</keyword>
<reference evidence="8" key="1">
    <citation type="journal article" date="2013" name="Extremophiles">
        <title>Proteinivorax tanatarense gen. nov., sp. nov., an anaerobic, haloalkaliphilic, proteolytic bacterium isolated from a decaying algal bloom, and proposal of Proteinivoraceae fam. nov.</title>
        <authorList>
            <person name="Kevbrin V."/>
            <person name="Boltyanskaya Y."/>
            <person name="Zhilina T."/>
            <person name="Kolganova T."/>
            <person name="Lavrentjeva E."/>
            <person name="Kuznetsov B."/>
        </authorList>
    </citation>
    <scope>NUCLEOTIDE SEQUENCE</scope>
    <source>
        <strain evidence="8">Z-910T</strain>
    </source>
</reference>
<dbReference type="PROSITE" id="PS00198">
    <property type="entry name" value="4FE4S_FER_1"/>
    <property type="match status" value="2"/>
</dbReference>
<evidence type="ECO:0000256" key="5">
    <source>
        <dbReference type="ARBA" id="ARBA00023004"/>
    </source>
</evidence>
<dbReference type="SUPFAM" id="SSF54862">
    <property type="entry name" value="4Fe-4S ferredoxins"/>
    <property type="match status" value="1"/>
</dbReference>
<dbReference type="PROSITE" id="PS51379">
    <property type="entry name" value="4FE4S_FER_2"/>
    <property type="match status" value="2"/>
</dbReference>
<dbReference type="GO" id="GO:0046872">
    <property type="term" value="F:metal ion binding"/>
    <property type="evidence" value="ECO:0007669"/>
    <property type="project" value="UniProtKB-KW"/>
</dbReference>
<name>A0AAU7VLA9_9FIRM</name>
<proteinExistence type="predicted"/>
<accession>A0AAU7VLA9</accession>
<dbReference type="InterPro" id="IPR007160">
    <property type="entry name" value="DUF362"/>
</dbReference>
<dbReference type="PANTHER" id="PTHR24960:SF76">
    <property type="entry name" value="4FE-4S FERREDOXIN-TYPE DOMAIN-CONTAINING PROTEIN"/>
    <property type="match status" value="1"/>
</dbReference>
<dbReference type="PANTHER" id="PTHR24960">
    <property type="entry name" value="PHOTOSYSTEM I IRON-SULFUR CENTER-RELATED"/>
    <property type="match status" value="1"/>
</dbReference>
<keyword evidence="4" id="KW-0479">Metal-binding</keyword>